<evidence type="ECO:0000256" key="3">
    <source>
        <dbReference type="PROSITE-ProRule" id="PRU00339"/>
    </source>
</evidence>
<dbReference type="PROSITE" id="PS50005">
    <property type="entry name" value="TPR"/>
    <property type="match status" value="1"/>
</dbReference>
<evidence type="ECO:0000313" key="4">
    <source>
        <dbReference type="Proteomes" id="UP000694844"/>
    </source>
</evidence>
<accession>A0A8B8ARF2</accession>
<evidence type="ECO:0000256" key="1">
    <source>
        <dbReference type="ARBA" id="ARBA00022737"/>
    </source>
</evidence>
<evidence type="ECO:0000256" key="2">
    <source>
        <dbReference type="ARBA" id="ARBA00022803"/>
    </source>
</evidence>
<feature type="repeat" description="TPR" evidence="3">
    <location>
        <begin position="564"/>
        <end position="597"/>
    </location>
</feature>
<dbReference type="AlphaFoldDB" id="A0A8B8ARF2"/>
<dbReference type="Gene3D" id="1.25.40.10">
    <property type="entry name" value="Tetratricopeptide repeat domain"/>
    <property type="match status" value="3"/>
</dbReference>
<dbReference type="InterPro" id="IPR019734">
    <property type="entry name" value="TPR_rpt"/>
</dbReference>
<name>A0A8B8ARF2_CRAVI</name>
<dbReference type="RefSeq" id="XP_022293218.1">
    <property type="nucleotide sequence ID" value="XM_022437510.1"/>
</dbReference>
<dbReference type="OrthoDB" id="5988009at2759"/>
<dbReference type="PANTHER" id="PTHR45641">
    <property type="entry name" value="TETRATRICOPEPTIDE REPEAT PROTEIN (AFU_ORTHOLOGUE AFUA_6G03870)"/>
    <property type="match status" value="1"/>
</dbReference>
<dbReference type="PANTHER" id="PTHR45641:SF19">
    <property type="entry name" value="NEPHROCYSTIN-3"/>
    <property type="match status" value="1"/>
</dbReference>
<keyword evidence="1" id="KW-0677">Repeat</keyword>
<dbReference type="Pfam" id="PF13424">
    <property type="entry name" value="TPR_12"/>
    <property type="match status" value="2"/>
</dbReference>
<reference evidence="5" key="1">
    <citation type="submission" date="2025-08" db="UniProtKB">
        <authorList>
            <consortium name="RefSeq"/>
        </authorList>
    </citation>
    <scope>IDENTIFICATION</scope>
    <source>
        <tissue evidence="5">Whole sample</tissue>
    </source>
</reference>
<proteinExistence type="predicted"/>
<dbReference type="InterPro" id="IPR027417">
    <property type="entry name" value="P-loop_NTPase"/>
</dbReference>
<dbReference type="InterPro" id="IPR011990">
    <property type="entry name" value="TPR-like_helical_dom_sf"/>
</dbReference>
<dbReference type="SUPFAM" id="SSF48452">
    <property type="entry name" value="TPR-like"/>
    <property type="match status" value="2"/>
</dbReference>
<evidence type="ECO:0000313" key="5">
    <source>
        <dbReference type="RefSeq" id="XP_022293218.1"/>
    </source>
</evidence>
<sequence>MDDFVGRVKEIQDICNSLFSQSTLTRALIICGLRAVGKSSLVRQICNRIQDFKVEWVDLRKVTEAIRILEPLALSVLKERLDLFHSADAETMFNGLLYRLCTAFDNSPHKHLIVFDNIEDLVEGELLSDYMTKVLCSFVDLTNVRVIATSTTKTEISHPCVSEVILEPLSLKESQSLLSELCPSLRKDDKFYKIVDLCEGLPLVLQMTAAEIDTGELTVDEIVYLLSQCRLKLLSQEFYPSTQRLAPVYLAFLRRLSEPLQEKMSMINYIPGTFDEKEALGMMGPESTNPTCLKTVLNRHVVHNYGVHGRFDIHGILRDCISEYILIKDLPLARARFCRVFSEILQELENKSRTGDYQRALCQLNLEQQNFNKLLKDVFHCTSETYHVFVNIASFQFNLTSPAFLFNSPDSYETGMVFYKECLRLTEKHKNEYDTSKVLAGLGRVVTNIKGDYILGEQHYRDALRIRQRHPGRRDFFLALLYQGLGWNLGCQGKPQDAITFLEEALKIEVEFGMYFDNLILNTLQTLALFHLDLDHMDIGEKYQMEALKRRRQVLGTDMHPIMGAVLNNVGELYLKKGDLSQAECYFRRGLNIKTQTNAAVRNIVLSEVNVANILTETGRPDEALEILNCSMKRMGEFQTIYEDILSLIHECFGRAFMEKRKYTLAVKHFREAVRRHGDTQSRDFGVLGLQCRLADSLICLQKYDKAIELLTTALRRKEEAILNKSSTMNILRCYIILEKAQIAIGSKTDAQISQCQGSREYGRLTELFESLCYDEGLDKIQSEWNPLKSRKGTY</sequence>
<protein>
    <submittedName>
        <fullName evidence="5">Uncharacterized protein LOC111103903</fullName>
    </submittedName>
</protein>
<dbReference type="SUPFAM" id="SSF52540">
    <property type="entry name" value="P-loop containing nucleoside triphosphate hydrolases"/>
    <property type="match status" value="1"/>
</dbReference>
<dbReference type="KEGG" id="cvn:111103903"/>
<dbReference type="GeneID" id="111103903"/>
<dbReference type="GO" id="GO:0043531">
    <property type="term" value="F:ADP binding"/>
    <property type="evidence" value="ECO:0007669"/>
    <property type="project" value="InterPro"/>
</dbReference>
<dbReference type="Gene3D" id="3.40.50.300">
    <property type="entry name" value="P-loop containing nucleotide triphosphate hydrolases"/>
    <property type="match status" value="1"/>
</dbReference>
<keyword evidence="2 3" id="KW-0802">TPR repeat</keyword>
<keyword evidence="4" id="KW-1185">Reference proteome</keyword>
<gene>
    <name evidence="5" type="primary">LOC111103903</name>
</gene>
<dbReference type="Proteomes" id="UP000694844">
    <property type="component" value="Chromosome 7"/>
</dbReference>
<organism evidence="4 5">
    <name type="scientific">Crassostrea virginica</name>
    <name type="common">Eastern oyster</name>
    <dbReference type="NCBI Taxonomy" id="6565"/>
    <lineage>
        <taxon>Eukaryota</taxon>
        <taxon>Metazoa</taxon>
        <taxon>Spiralia</taxon>
        <taxon>Lophotrochozoa</taxon>
        <taxon>Mollusca</taxon>
        <taxon>Bivalvia</taxon>
        <taxon>Autobranchia</taxon>
        <taxon>Pteriomorphia</taxon>
        <taxon>Ostreida</taxon>
        <taxon>Ostreoidea</taxon>
        <taxon>Ostreidae</taxon>
        <taxon>Crassostrea</taxon>
    </lineage>
</organism>
<dbReference type="SMART" id="SM00028">
    <property type="entry name" value="TPR"/>
    <property type="match status" value="5"/>
</dbReference>